<proteinExistence type="predicted"/>
<feature type="region of interest" description="Disordered" evidence="1">
    <location>
        <begin position="113"/>
        <end position="134"/>
    </location>
</feature>
<evidence type="ECO:0000313" key="4">
    <source>
        <dbReference type="Proteomes" id="UP000220797"/>
    </source>
</evidence>
<dbReference type="RefSeq" id="XP_028527304.1">
    <property type="nucleotide sequence ID" value="XM_028670564.1"/>
</dbReference>
<keyword evidence="2" id="KW-0472">Membrane</keyword>
<dbReference type="Proteomes" id="UP000220797">
    <property type="component" value="Unassembled WGS sequence"/>
</dbReference>
<protein>
    <submittedName>
        <fullName evidence="3">Uncharacterized protein</fullName>
    </submittedName>
</protein>
<evidence type="ECO:0000256" key="1">
    <source>
        <dbReference type="SAM" id="MobiDB-lite"/>
    </source>
</evidence>
<comment type="caution">
    <text evidence="3">The sequence shown here is derived from an EMBL/GenBank/DDBJ whole genome shotgun (WGS) entry which is preliminary data.</text>
</comment>
<evidence type="ECO:0000313" key="3">
    <source>
        <dbReference type="EMBL" id="CRG94486.1"/>
    </source>
</evidence>
<sequence length="134" mass="15343">MEPEKNHNPFSTLGDEHNKNSYVTIHLNDQDNCAVNFTNLCTPNNNEIPIQQNVISNNSPEKGVYIRNNGARDYIESFSCGIAFCSALLFFAIRHLFLGCYRGLRRLKRERFDNNNGNSEQKSLTSNVNNEQEQ</sequence>
<dbReference type="GeneID" id="39730408"/>
<name>A0A1J1GTW6_PLAGA</name>
<accession>A0A1J1GTW6</accession>
<keyword evidence="2" id="KW-1133">Transmembrane helix</keyword>
<organism evidence="3 4">
    <name type="scientific">Plasmodium gallinaceum</name>
    <dbReference type="NCBI Taxonomy" id="5849"/>
    <lineage>
        <taxon>Eukaryota</taxon>
        <taxon>Sar</taxon>
        <taxon>Alveolata</taxon>
        <taxon>Apicomplexa</taxon>
        <taxon>Aconoidasida</taxon>
        <taxon>Haemosporida</taxon>
        <taxon>Plasmodiidae</taxon>
        <taxon>Plasmodium</taxon>
        <taxon>Plasmodium (Haemamoeba)</taxon>
    </lineage>
</organism>
<keyword evidence="4" id="KW-1185">Reference proteome</keyword>
<reference evidence="3" key="1">
    <citation type="submission" date="2015-04" db="EMBL/GenBank/DDBJ databases">
        <authorList>
            <consortium name="Pathogen Informatics"/>
        </authorList>
    </citation>
    <scope>NUCLEOTIDE SEQUENCE [LARGE SCALE GENOMIC DNA]</scope>
    <source>
        <strain evidence="3">8A</strain>
    </source>
</reference>
<gene>
    <name evidence="3" type="ORF">PGAL8A_00188100</name>
</gene>
<dbReference type="AlphaFoldDB" id="A0A1J1GTW6"/>
<feature type="compositionally biased region" description="Polar residues" evidence="1">
    <location>
        <begin position="114"/>
        <end position="134"/>
    </location>
</feature>
<dbReference type="EMBL" id="CVMV01000026">
    <property type="protein sequence ID" value="CRG94486.1"/>
    <property type="molecule type" value="Genomic_DNA"/>
</dbReference>
<evidence type="ECO:0000256" key="2">
    <source>
        <dbReference type="SAM" id="Phobius"/>
    </source>
</evidence>
<feature type="transmembrane region" description="Helical" evidence="2">
    <location>
        <begin position="81"/>
        <end position="101"/>
    </location>
</feature>
<dbReference type="VEuPathDB" id="PlasmoDB:PGAL8A_00188100"/>
<keyword evidence="2" id="KW-0812">Transmembrane</keyword>